<evidence type="ECO:0000313" key="2">
    <source>
        <dbReference type="Proteomes" id="UP000006000"/>
    </source>
</evidence>
<name>A5ZA81_9FIRM</name>
<gene>
    <name evidence="1" type="ORF">EUBVEN_02628</name>
</gene>
<organism evidence="1 2">
    <name type="scientific">Eubacterium ventriosum ATCC 27560</name>
    <dbReference type="NCBI Taxonomy" id="411463"/>
    <lineage>
        <taxon>Bacteria</taxon>
        <taxon>Bacillati</taxon>
        <taxon>Bacillota</taxon>
        <taxon>Clostridia</taxon>
        <taxon>Eubacteriales</taxon>
        <taxon>Eubacteriaceae</taxon>
        <taxon>Eubacterium</taxon>
    </lineage>
</organism>
<reference evidence="1 2" key="2">
    <citation type="submission" date="2007-04" db="EMBL/GenBank/DDBJ databases">
        <title>Draft genome sequence of Eubacterium ventriosum (ATCC 27560).</title>
        <authorList>
            <person name="Sudarsanam P."/>
            <person name="Ley R."/>
            <person name="Guruge J."/>
            <person name="Turnbaugh P.J."/>
            <person name="Mahowald M."/>
            <person name="Liep D."/>
            <person name="Gordon J."/>
        </authorList>
    </citation>
    <scope>NUCLEOTIDE SEQUENCE [LARGE SCALE GENOMIC DNA]</scope>
    <source>
        <strain evidence="1 2">ATCC 27560</strain>
    </source>
</reference>
<dbReference type="AlphaFoldDB" id="A5ZA81"/>
<evidence type="ECO:0000313" key="1">
    <source>
        <dbReference type="EMBL" id="EDM49982.1"/>
    </source>
</evidence>
<dbReference type="HOGENOM" id="CLU_584931_0_0_9"/>
<reference evidence="1 2" key="1">
    <citation type="submission" date="2007-03" db="EMBL/GenBank/DDBJ databases">
        <authorList>
            <person name="Fulton L."/>
            <person name="Clifton S."/>
            <person name="Fulton B."/>
            <person name="Xu J."/>
            <person name="Minx P."/>
            <person name="Pepin K.H."/>
            <person name="Johnson M."/>
            <person name="Thiruvilangam P."/>
            <person name="Bhonagiri V."/>
            <person name="Nash W.E."/>
            <person name="Mardis E.R."/>
            <person name="Wilson R.K."/>
        </authorList>
    </citation>
    <scope>NUCLEOTIDE SEQUENCE [LARGE SCALE GENOMIC DNA]</scope>
    <source>
        <strain evidence="1 2">ATCC 27560</strain>
    </source>
</reference>
<evidence type="ECO:0008006" key="3">
    <source>
        <dbReference type="Google" id="ProtNLM"/>
    </source>
</evidence>
<proteinExistence type="predicted"/>
<comment type="caution">
    <text evidence="1">The sequence shown here is derived from an EMBL/GenBank/DDBJ whole genome shotgun (WGS) entry which is preliminary data.</text>
</comment>
<sequence length="467" mass="55249">MNMEGLPLQSEDVFKTKYADLFNKDSEKVLEILNNKYQEIYNYNNESRNTELSEYDLADVFKFFIMRELEVGKGPTGMKQNAISFFVEKMDSLKEKKEYISVNRVKEIADTILVTQKIIDNQNDKIFESDDQLIWFAREFMWESRYGQLNNIEYFITYVISKEKGNPTIDEVKEALKITEIIWQYCSICRAGKSRIVNQVFEKIIEVLMNSDIDKEKIKKELNGGNLNKKSKEYQDYQYYVNEYKKSITEKCFGSDLRNLEIDLSYMQDCLLSKEKCTIGDVKKNLFYRGNYSNVGKDKRLDIEHIISHTFIEDKDAVLIDSIGNLMYLEASINRNLGNRLKNHLKEDFTFKEDINILKIPKEDEMEERTSYDSYRKSKLKCVEKVIEDYENNSREWDLDMCKKRAKEKILFVGEIYKNNGFDLGLDNLLNYNQQTKIHMQCISAFQFYIEVNRESLLIVINTVCIR</sequence>
<accession>A5ZA81</accession>
<dbReference type="Proteomes" id="UP000006000">
    <property type="component" value="Unassembled WGS sequence"/>
</dbReference>
<dbReference type="EMBL" id="AAVL02000038">
    <property type="protein sequence ID" value="EDM49982.1"/>
    <property type="molecule type" value="Genomic_DNA"/>
</dbReference>
<protein>
    <recommendedName>
        <fullName evidence="3">DUF1524 domain-containing protein</fullName>
    </recommendedName>
</protein>